<evidence type="ECO:0000256" key="1">
    <source>
        <dbReference type="SAM" id="Phobius"/>
    </source>
</evidence>
<name>A0A6S6UN54_9BACT</name>
<dbReference type="AlphaFoldDB" id="A0A6S6UN54"/>
<feature type="transmembrane region" description="Helical" evidence="1">
    <location>
        <begin position="97"/>
        <end position="116"/>
    </location>
</feature>
<reference evidence="2" key="1">
    <citation type="submission" date="2020-01" db="EMBL/GenBank/DDBJ databases">
        <authorList>
            <person name="Meier V. D."/>
            <person name="Meier V D."/>
        </authorList>
    </citation>
    <scope>NUCLEOTIDE SEQUENCE</scope>
    <source>
        <strain evidence="2">HLG_WM_MAG_10</strain>
    </source>
</reference>
<keyword evidence="1" id="KW-0472">Membrane</keyword>
<evidence type="ECO:0000313" key="2">
    <source>
        <dbReference type="EMBL" id="CAA6830003.1"/>
    </source>
</evidence>
<feature type="transmembrane region" description="Helical" evidence="1">
    <location>
        <begin position="141"/>
        <end position="161"/>
    </location>
</feature>
<proteinExistence type="predicted"/>
<keyword evidence="1" id="KW-1133">Transmembrane helix</keyword>
<organism evidence="2">
    <name type="scientific">uncultured Aureispira sp</name>
    <dbReference type="NCBI Taxonomy" id="1331704"/>
    <lineage>
        <taxon>Bacteria</taxon>
        <taxon>Pseudomonadati</taxon>
        <taxon>Bacteroidota</taxon>
        <taxon>Saprospiria</taxon>
        <taxon>Saprospirales</taxon>
        <taxon>Saprospiraceae</taxon>
        <taxon>Aureispira</taxon>
        <taxon>environmental samples</taxon>
    </lineage>
</organism>
<keyword evidence="1" id="KW-0812">Transmembrane</keyword>
<feature type="transmembrane region" description="Helical" evidence="1">
    <location>
        <begin position="58"/>
        <end position="76"/>
    </location>
</feature>
<protein>
    <submittedName>
        <fullName evidence="2">Uncharacterized protein</fullName>
    </submittedName>
</protein>
<sequence length="172" mass="20435">MLNMLDDPNLSPEELFKQKWVVFAKNALKQALYLSVYSMLAYFVLVQLKVVEQLYSKVTWSILYAFLAYYISIRTLRGILLDKEKEEARRTQYERHIKYAIVPCCFLPATFVYYWLLEKNVRREITLFSIDFYWTIEVTPMLTACSLTIICIGLNSIWLYIRFASEKGRTTF</sequence>
<dbReference type="EMBL" id="CACVAQ010000528">
    <property type="protein sequence ID" value="CAA6830003.1"/>
    <property type="molecule type" value="Genomic_DNA"/>
</dbReference>
<accession>A0A6S6UN54</accession>
<gene>
    <name evidence="2" type="ORF">HELGO_WM26278</name>
</gene>
<feature type="transmembrane region" description="Helical" evidence="1">
    <location>
        <begin position="27"/>
        <end position="46"/>
    </location>
</feature>